<evidence type="ECO:0000256" key="1">
    <source>
        <dbReference type="SAM" id="Phobius"/>
    </source>
</evidence>
<sequence length="49" mass="5613">MRRAERHHLKENPLAQFIAGWRNTLREWRRAVSIIAVVVVSGLLGLAGY</sequence>
<accession>A0A382TKE3</accession>
<protein>
    <submittedName>
        <fullName evidence="2">Uncharacterized protein</fullName>
    </submittedName>
</protein>
<keyword evidence="1" id="KW-0812">Transmembrane</keyword>
<evidence type="ECO:0000313" key="2">
    <source>
        <dbReference type="EMBL" id="SVD22232.1"/>
    </source>
</evidence>
<gene>
    <name evidence="2" type="ORF">METZ01_LOCUS375086</name>
</gene>
<reference evidence="2" key="1">
    <citation type="submission" date="2018-05" db="EMBL/GenBank/DDBJ databases">
        <authorList>
            <person name="Lanie J.A."/>
            <person name="Ng W.-L."/>
            <person name="Kazmierczak K.M."/>
            <person name="Andrzejewski T.M."/>
            <person name="Davidsen T.M."/>
            <person name="Wayne K.J."/>
            <person name="Tettelin H."/>
            <person name="Glass J.I."/>
            <person name="Rusch D."/>
            <person name="Podicherti R."/>
            <person name="Tsui H.-C.T."/>
            <person name="Winkler M.E."/>
        </authorList>
    </citation>
    <scope>NUCLEOTIDE SEQUENCE</scope>
</reference>
<dbReference type="AlphaFoldDB" id="A0A382TKE3"/>
<proteinExistence type="predicted"/>
<feature type="transmembrane region" description="Helical" evidence="1">
    <location>
        <begin position="31"/>
        <end position="48"/>
    </location>
</feature>
<organism evidence="2">
    <name type="scientific">marine metagenome</name>
    <dbReference type="NCBI Taxonomy" id="408172"/>
    <lineage>
        <taxon>unclassified sequences</taxon>
        <taxon>metagenomes</taxon>
        <taxon>ecological metagenomes</taxon>
    </lineage>
</organism>
<dbReference type="EMBL" id="UINC01137099">
    <property type="protein sequence ID" value="SVD22232.1"/>
    <property type="molecule type" value="Genomic_DNA"/>
</dbReference>
<keyword evidence="1" id="KW-0472">Membrane</keyword>
<keyword evidence="1" id="KW-1133">Transmembrane helix</keyword>
<name>A0A382TKE3_9ZZZZ</name>
<feature type="non-terminal residue" evidence="2">
    <location>
        <position position="49"/>
    </location>
</feature>